<proteinExistence type="predicted"/>
<evidence type="ECO:0000313" key="3">
    <source>
        <dbReference type="Proteomes" id="UP000277858"/>
    </source>
</evidence>
<feature type="compositionally biased region" description="Low complexity" evidence="1">
    <location>
        <begin position="57"/>
        <end position="67"/>
    </location>
</feature>
<reference evidence="2 3" key="1">
    <citation type="submission" date="2018-12" db="EMBL/GenBank/DDBJ databases">
        <authorList>
            <consortium name="Pathogen Informatics"/>
        </authorList>
    </citation>
    <scope>NUCLEOTIDE SEQUENCE [LARGE SCALE GENOMIC DNA]</scope>
    <source>
        <strain evidence="2 3">NCTC13652</strain>
    </source>
</reference>
<dbReference type="RefSeq" id="WP_126412716.1">
    <property type="nucleotide sequence ID" value="NZ_JAKDOF010000218.1"/>
</dbReference>
<sequence>MTEGEISETSRMTLNEGQDGIPGTEEGIPPAEDTQHVTQGPPRDYTGKTGGDPDQPDQPNQTQSASQ</sequence>
<accession>A0A448NZN4</accession>
<feature type="region of interest" description="Disordered" evidence="1">
    <location>
        <begin position="1"/>
        <end position="67"/>
    </location>
</feature>
<feature type="compositionally biased region" description="Polar residues" evidence="1">
    <location>
        <begin position="7"/>
        <end position="16"/>
    </location>
</feature>
<organism evidence="2 3">
    <name type="scientific">Acidipropionibacterium jensenii</name>
    <dbReference type="NCBI Taxonomy" id="1749"/>
    <lineage>
        <taxon>Bacteria</taxon>
        <taxon>Bacillati</taxon>
        <taxon>Actinomycetota</taxon>
        <taxon>Actinomycetes</taxon>
        <taxon>Propionibacteriales</taxon>
        <taxon>Propionibacteriaceae</taxon>
        <taxon>Acidipropionibacterium</taxon>
    </lineage>
</organism>
<dbReference type="AlphaFoldDB" id="A0A448NZN4"/>
<name>A0A448NZN4_9ACTN</name>
<dbReference type="Proteomes" id="UP000277858">
    <property type="component" value="Chromosome"/>
</dbReference>
<evidence type="ECO:0000313" key="2">
    <source>
        <dbReference type="EMBL" id="VEI03399.1"/>
    </source>
</evidence>
<gene>
    <name evidence="2" type="ORF">NCTC13652_01600</name>
</gene>
<keyword evidence="3" id="KW-1185">Reference proteome</keyword>
<dbReference type="OrthoDB" id="3733241at2"/>
<dbReference type="EMBL" id="LR134473">
    <property type="protein sequence ID" value="VEI03399.1"/>
    <property type="molecule type" value="Genomic_DNA"/>
</dbReference>
<evidence type="ECO:0000256" key="1">
    <source>
        <dbReference type="SAM" id="MobiDB-lite"/>
    </source>
</evidence>
<protein>
    <submittedName>
        <fullName evidence="2">Uncharacterized protein</fullName>
    </submittedName>
</protein>